<comment type="caution">
    <text evidence="2">The sequence shown here is derived from an EMBL/GenBank/DDBJ whole genome shotgun (WGS) entry which is preliminary data.</text>
</comment>
<evidence type="ECO:0000259" key="1">
    <source>
        <dbReference type="Pfam" id="PF04970"/>
    </source>
</evidence>
<gene>
    <name evidence="2" type="ORF">PENSOL_c006G07338</name>
</gene>
<dbReference type="AlphaFoldDB" id="A0A1V6RDJ4"/>
<dbReference type="EMBL" id="MDYO01000006">
    <property type="protein sequence ID" value="OQD99615.1"/>
    <property type="molecule type" value="Genomic_DNA"/>
</dbReference>
<dbReference type="InterPro" id="IPR042266">
    <property type="entry name" value="PPPDE_sf"/>
</dbReference>
<dbReference type="Pfam" id="PF04970">
    <property type="entry name" value="LRAT"/>
    <property type="match status" value="1"/>
</dbReference>
<protein>
    <recommendedName>
        <fullName evidence="1">LRAT domain-containing protein</fullName>
    </recommendedName>
</protein>
<feature type="domain" description="LRAT" evidence="1">
    <location>
        <begin position="111"/>
        <end position="209"/>
    </location>
</feature>
<evidence type="ECO:0000313" key="2">
    <source>
        <dbReference type="EMBL" id="OQD99615.1"/>
    </source>
</evidence>
<keyword evidence="3" id="KW-1185">Reference proteome</keyword>
<dbReference type="InterPro" id="IPR007053">
    <property type="entry name" value="LRAT_dom"/>
</dbReference>
<name>A0A1V6RDJ4_9EURO</name>
<proteinExistence type="predicted"/>
<evidence type="ECO:0000313" key="3">
    <source>
        <dbReference type="Proteomes" id="UP000191612"/>
    </source>
</evidence>
<accession>A0A1V6RDJ4</accession>
<dbReference type="Gene3D" id="3.90.1720.30">
    <property type="entry name" value="PPPDE domains"/>
    <property type="match status" value="1"/>
</dbReference>
<dbReference type="Proteomes" id="UP000191612">
    <property type="component" value="Unassembled WGS sequence"/>
</dbReference>
<reference evidence="3" key="1">
    <citation type="journal article" date="2017" name="Nat. Microbiol.">
        <title>Global analysis of biosynthetic gene clusters reveals vast potential of secondary metabolite production in Penicillium species.</title>
        <authorList>
            <person name="Nielsen J.C."/>
            <person name="Grijseels S."/>
            <person name="Prigent S."/>
            <person name="Ji B."/>
            <person name="Dainat J."/>
            <person name="Nielsen K.F."/>
            <person name="Frisvad J.C."/>
            <person name="Workman M."/>
            <person name="Nielsen J."/>
        </authorList>
    </citation>
    <scope>NUCLEOTIDE SEQUENCE [LARGE SCALE GENOMIC DNA]</scope>
    <source>
        <strain evidence="3">IBT 29525</strain>
    </source>
</reference>
<organism evidence="2 3">
    <name type="scientific">Penicillium solitum</name>
    <dbReference type="NCBI Taxonomy" id="60172"/>
    <lineage>
        <taxon>Eukaryota</taxon>
        <taxon>Fungi</taxon>
        <taxon>Dikarya</taxon>
        <taxon>Ascomycota</taxon>
        <taxon>Pezizomycotina</taxon>
        <taxon>Eurotiomycetes</taxon>
        <taxon>Eurotiomycetidae</taxon>
        <taxon>Eurotiales</taxon>
        <taxon>Aspergillaceae</taxon>
        <taxon>Penicillium</taxon>
    </lineage>
</organism>
<sequence length="352" mass="41172">MGPHPSNYGVGSERFMDREVFGEISNTEILSQPVTIPQSRLPVPRAYIYERPREKTRSGWMFWLDPIRFSYVVVSRQQLHHSFETATDDDPTTGLYDVYAITRPDMLHRAVIRSIYHWSLYCNGHYYHLSKRTKLNGAQTILKDEDLSHEESADYESRRRHPGVPLMAYHLGKTDYTPDQIHKIAEWVVGRMGSYDLLKSNCQHFVICLAVRIICCRRDTTVFLGHTLQIVDHDRLRRIPGPREANTDTFPRNGFYTGFQLAMPNENMNRRLRKFLRRTAIEFDSYQLNILWSYGIDGKLPHNILEYSRWRRQLLIIPLFFPSFFMLNRMLLRSASAHPNTGASTSSRSKVV</sequence>